<dbReference type="Proteomes" id="UP000678393">
    <property type="component" value="Unassembled WGS sequence"/>
</dbReference>
<feature type="non-terminal residue" evidence="1">
    <location>
        <position position="1"/>
    </location>
</feature>
<evidence type="ECO:0000313" key="1">
    <source>
        <dbReference type="EMBL" id="CAG5136086.1"/>
    </source>
</evidence>
<comment type="caution">
    <text evidence="1">The sequence shown here is derived from an EMBL/GenBank/DDBJ whole genome shotgun (WGS) entry which is preliminary data.</text>
</comment>
<organism evidence="1 2">
    <name type="scientific">Candidula unifasciata</name>
    <dbReference type="NCBI Taxonomy" id="100452"/>
    <lineage>
        <taxon>Eukaryota</taxon>
        <taxon>Metazoa</taxon>
        <taxon>Spiralia</taxon>
        <taxon>Lophotrochozoa</taxon>
        <taxon>Mollusca</taxon>
        <taxon>Gastropoda</taxon>
        <taxon>Heterobranchia</taxon>
        <taxon>Euthyneura</taxon>
        <taxon>Panpulmonata</taxon>
        <taxon>Eupulmonata</taxon>
        <taxon>Stylommatophora</taxon>
        <taxon>Helicina</taxon>
        <taxon>Helicoidea</taxon>
        <taxon>Geomitridae</taxon>
        <taxon>Candidula</taxon>
    </lineage>
</organism>
<keyword evidence="2" id="KW-1185">Reference proteome</keyword>
<gene>
    <name evidence="1" type="ORF">CUNI_LOCUS21644</name>
</gene>
<evidence type="ECO:0000313" key="2">
    <source>
        <dbReference type="Proteomes" id="UP000678393"/>
    </source>
</evidence>
<sequence length="69" mass="7675">AMVGLATSDDYDPLIRVLKNLSPEEQAELVRRVQSEVKCASIDALERFIFAKGRSALIHIVKSIVSDFN</sequence>
<reference evidence="1" key="1">
    <citation type="submission" date="2021-04" db="EMBL/GenBank/DDBJ databases">
        <authorList>
            <consortium name="Molecular Ecology Group"/>
        </authorList>
    </citation>
    <scope>NUCLEOTIDE SEQUENCE</scope>
</reference>
<dbReference type="OrthoDB" id="5805760at2759"/>
<dbReference type="EMBL" id="CAJHNH020008488">
    <property type="protein sequence ID" value="CAG5136086.1"/>
    <property type="molecule type" value="Genomic_DNA"/>
</dbReference>
<name>A0A8S4AAT1_9EUPU</name>
<dbReference type="AlphaFoldDB" id="A0A8S4AAT1"/>
<protein>
    <submittedName>
        <fullName evidence="1">Uncharacterized protein</fullName>
    </submittedName>
</protein>
<accession>A0A8S4AAT1</accession>
<proteinExistence type="predicted"/>